<reference evidence="5 6" key="1">
    <citation type="submission" date="2018-12" db="EMBL/GenBank/DDBJ databases">
        <authorList>
            <person name="Chong R.A."/>
        </authorList>
    </citation>
    <scope>NUCLEOTIDE SEQUENCE [LARGE SCALE GENOMIC DNA]</scope>
    <source>
        <strain evidence="5 6">Mst</strain>
    </source>
</reference>
<evidence type="ECO:0000256" key="3">
    <source>
        <dbReference type="ARBA" id="ARBA00023237"/>
    </source>
</evidence>
<dbReference type="AlphaFoldDB" id="A0A4D6Y500"/>
<keyword evidence="1" id="KW-0732">Signal</keyword>
<dbReference type="Gene3D" id="1.25.40.10">
    <property type="entry name" value="Tetratricopeptide repeat domain"/>
    <property type="match status" value="1"/>
</dbReference>
<evidence type="ECO:0000313" key="5">
    <source>
        <dbReference type="EMBL" id="QCI24457.1"/>
    </source>
</evidence>
<dbReference type="InterPro" id="IPR011990">
    <property type="entry name" value="TPR-like_helical_dom_sf"/>
</dbReference>
<dbReference type="EMBL" id="CP034861">
    <property type="protein sequence ID" value="QCI24457.1"/>
    <property type="molecule type" value="Genomic_DNA"/>
</dbReference>
<evidence type="ECO:0000313" key="6">
    <source>
        <dbReference type="Proteomes" id="UP000298673"/>
    </source>
</evidence>
<name>A0A4D6Y500_9GAMM</name>
<feature type="domain" description="Outer membrane lipoprotein BamD-like" evidence="4">
    <location>
        <begin position="61"/>
        <end position="237"/>
    </location>
</feature>
<dbReference type="Proteomes" id="UP000298673">
    <property type="component" value="Chromosome"/>
</dbReference>
<dbReference type="NCBIfam" id="TIGR03302">
    <property type="entry name" value="OM_YfiO"/>
    <property type="match status" value="1"/>
</dbReference>
<protein>
    <submittedName>
        <fullName evidence="5">Outer membrane protein assembly factor BamD</fullName>
    </submittedName>
</protein>
<keyword evidence="2" id="KW-0472">Membrane</keyword>
<evidence type="ECO:0000256" key="1">
    <source>
        <dbReference type="ARBA" id="ARBA00022729"/>
    </source>
</evidence>
<accession>A0A4D6Y500</accession>
<reference evidence="5 6" key="2">
    <citation type="submission" date="2019-05" db="EMBL/GenBank/DDBJ databases">
        <title>Genome evolution of the obligate endosymbiont Buchnera aphidicola.</title>
        <authorList>
            <person name="Moran N.A."/>
        </authorList>
    </citation>
    <scope>NUCLEOTIDE SEQUENCE [LARGE SCALE GENOMIC DNA]</scope>
    <source>
        <strain evidence="5 6">Mst</strain>
    </source>
</reference>
<sequence length="251" mass="29955">MKKKNIIFIFITLFLISILPSKSLGNSVFLINNISILKNLNKPINKKINYINSDLEEIPKNSINSEKIEMNLIYNFYKNSNFKMAQMKIEKFQRLHPSHPNMDYITYVQILINIEMDKNTTDSNYFFLRFFPIKRYKNDPIYAMNAFFQLKKFINIYPKSFYIKNAKKHLISLKKRLSENDFEILKFYFTNQKYTAVINRGKDILQKYPETLVARKTLIYMQESYSSLKIFNTAEKISKIISSNKIFNFLN</sequence>
<gene>
    <name evidence="5" type="ORF">D9V75_01935</name>
</gene>
<dbReference type="InterPro" id="IPR039565">
    <property type="entry name" value="BamD-like"/>
</dbReference>
<dbReference type="InterPro" id="IPR017689">
    <property type="entry name" value="BamD"/>
</dbReference>
<dbReference type="RefSeq" id="WP_158343717.1">
    <property type="nucleotide sequence ID" value="NZ_CP034861.1"/>
</dbReference>
<organism evidence="5 6">
    <name type="scientific">Buchnera aphidicola</name>
    <name type="common">Muscaphis stroyani</name>
    <dbReference type="NCBI Taxonomy" id="1241869"/>
    <lineage>
        <taxon>Bacteria</taxon>
        <taxon>Pseudomonadati</taxon>
        <taxon>Pseudomonadota</taxon>
        <taxon>Gammaproteobacteria</taxon>
        <taxon>Enterobacterales</taxon>
        <taxon>Erwiniaceae</taxon>
        <taxon>Buchnera</taxon>
    </lineage>
</organism>
<evidence type="ECO:0000256" key="2">
    <source>
        <dbReference type="ARBA" id="ARBA00023136"/>
    </source>
</evidence>
<dbReference type="Pfam" id="PF13525">
    <property type="entry name" value="YfiO"/>
    <property type="match status" value="1"/>
</dbReference>
<evidence type="ECO:0000259" key="4">
    <source>
        <dbReference type="Pfam" id="PF13525"/>
    </source>
</evidence>
<proteinExistence type="predicted"/>
<dbReference type="CDD" id="cd15830">
    <property type="entry name" value="BamD"/>
    <property type="match status" value="1"/>
</dbReference>
<keyword evidence="3" id="KW-0998">Cell outer membrane</keyword>
<dbReference type="OrthoDB" id="9779191at2"/>